<feature type="region of interest" description="Disordered" evidence="1">
    <location>
        <begin position="1"/>
        <end position="173"/>
    </location>
</feature>
<dbReference type="AlphaFoldDB" id="A0A8B7XI06"/>
<feature type="compositionally biased region" description="Polar residues" evidence="1">
    <location>
        <begin position="81"/>
        <end position="93"/>
    </location>
</feature>
<dbReference type="KEGG" id="aplc:110973377"/>
<protein>
    <submittedName>
        <fullName evidence="3">M-phase-specific PLK1-interacting protein-like</fullName>
    </submittedName>
</protein>
<dbReference type="Proteomes" id="UP000694845">
    <property type="component" value="Unplaced"/>
</dbReference>
<dbReference type="Pfam" id="PF15502">
    <property type="entry name" value="MPLKIP"/>
    <property type="match status" value="1"/>
</dbReference>
<feature type="compositionally biased region" description="Basic and acidic residues" evidence="1">
    <location>
        <begin position="148"/>
        <end position="160"/>
    </location>
</feature>
<dbReference type="OMA" id="ESPMHQR"/>
<dbReference type="RefSeq" id="XP_022079856.1">
    <property type="nucleotide sequence ID" value="XM_022224164.1"/>
</dbReference>
<organism evidence="2 3">
    <name type="scientific">Acanthaster planci</name>
    <name type="common">Crown-of-thorns starfish</name>
    <dbReference type="NCBI Taxonomy" id="133434"/>
    <lineage>
        <taxon>Eukaryota</taxon>
        <taxon>Metazoa</taxon>
        <taxon>Echinodermata</taxon>
        <taxon>Eleutherozoa</taxon>
        <taxon>Asterozoa</taxon>
        <taxon>Asteroidea</taxon>
        <taxon>Valvatacea</taxon>
        <taxon>Valvatida</taxon>
        <taxon>Acanthasteridae</taxon>
        <taxon>Acanthaster</taxon>
    </lineage>
</organism>
<evidence type="ECO:0000256" key="1">
    <source>
        <dbReference type="SAM" id="MobiDB-lite"/>
    </source>
</evidence>
<dbReference type="InterPro" id="IPR028265">
    <property type="entry name" value="TTDN1/SICKLE"/>
</dbReference>
<dbReference type="OrthoDB" id="6086265at2759"/>
<name>A0A8B7XI06_ACAPL</name>
<evidence type="ECO:0000313" key="2">
    <source>
        <dbReference type="Proteomes" id="UP000694845"/>
    </source>
</evidence>
<reference evidence="3" key="1">
    <citation type="submission" date="2025-08" db="UniProtKB">
        <authorList>
            <consortium name="RefSeq"/>
        </authorList>
    </citation>
    <scope>IDENTIFICATION</scope>
</reference>
<sequence>MNQKGNYHRSPYSGGVPGWGESPMHQRGPHPGGQPGYWGQRGPSPHGRSFEHRGPPGHTPRPRQSPRGQFPSPRVQFPSPMYSSSPYAQQTPHQQHRMGHRRGGAGSPRFPQFGGRNSGGGHFTPPRHSSLGQTNSSGTDGSGDDISEYYKHSMVEDPWKDLSPMPARTGTAT</sequence>
<feature type="compositionally biased region" description="Basic residues" evidence="1">
    <location>
        <begin position="94"/>
        <end position="103"/>
    </location>
</feature>
<gene>
    <name evidence="3" type="primary">LOC110973377</name>
</gene>
<proteinExistence type="predicted"/>
<keyword evidence="2" id="KW-1185">Reference proteome</keyword>
<accession>A0A8B7XI06</accession>
<dbReference type="GeneID" id="110973377"/>
<evidence type="ECO:0000313" key="3">
    <source>
        <dbReference type="RefSeq" id="XP_022079856.1"/>
    </source>
</evidence>